<dbReference type="Gene3D" id="3.90.230.10">
    <property type="entry name" value="Creatinase/methionine aminopeptidase superfamily"/>
    <property type="match status" value="1"/>
</dbReference>
<organism evidence="3 4">
    <name type="scientific">Gordonia soli NBRC 108243</name>
    <dbReference type="NCBI Taxonomy" id="1223545"/>
    <lineage>
        <taxon>Bacteria</taxon>
        <taxon>Bacillati</taxon>
        <taxon>Actinomycetota</taxon>
        <taxon>Actinomycetes</taxon>
        <taxon>Mycobacteriales</taxon>
        <taxon>Gordoniaceae</taxon>
        <taxon>Gordonia</taxon>
    </lineage>
</organism>
<dbReference type="InterPro" id="IPR036005">
    <property type="entry name" value="Creatinase/aminopeptidase-like"/>
</dbReference>
<evidence type="ECO:0000259" key="2">
    <source>
        <dbReference type="Pfam" id="PF01321"/>
    </source>
</evidence>
<evidence type="ECO:0000313" key="3">
    <source>
        <dbReference type="EMBL" id="GAC70604.1"/>
    </source>
</evidence>
<dbReference type="eggNOG" id="COG0006">
    <property type="taxonomic scope" value="Bacteria"/>
</dbReference>
<dbReference type="AlphaFoldDB" id="M0QQC5"/>
<dbReference type="Proteomes" id="UP000011666">
    <property type="component" value="Unassembled WGS sequence"/>
</dbReference>
<dbReference type="RefSeq" id="WP_007624773.1">
    <property type="nucleotide sequence ID" value="NZ_BANX01000038.1"/>
</dbReference>
<dbReference type="OrthoDB" id="4396284at2"/>
<comment type="caution">
    <text evidence="3">The sequence shown here is derived from an EMBL/GenBank/DDBJ whole genome shotgun (WGS) entry which is preliminary data.</text>
</comment>
<dbReference type="InterPro" id="IPR000587">
    <property type="entry name" value="Creatinase_N"/>
</dbReference>
<dbReference type="Pfam" id="PF01321">
    <property type="entry name" value="Creatinase_N"/>
    <property type="match status" value="1"/>
</dbReference>
<dbReference type="SUPFAM" id="SSF55920">
    <property type="entry name" value="Creatinase/aminopeptidase"/>
    <property type="match status" value="1"/>
</dbReference>
<gene>
    <name evidence="3" type="ORF">GS4_38_00090</name>
</gene>
<feature type="domain" description="Creatinase N-terminal" evidence="2">
    <location>
        <begin position="184"/>
        <end position="287"/>
    </location>
</feature>
<reference evidence="3 4" key="1">
    <citation type="submission" date="2013-01" db="EMBL/GenBank/DDBJ databases">
        <title>Whole genome shotgun sequence of Gordonia soli NBRC 108243.</title>
        <authorList>
            <person name="Isaki-Nakamura S."/>
            <person name="Hosoyama A."/>
            <person name="Tsuchikane K."/>
            <person name="Ando Y."/>
            <person name="Baba S."/>
            <person name="Ohji S."/>
            <person name="Hamada M."/>
            <person name="Tamura T."/>
            <person name="Yamazoe A."/>
            <person name="Yamazaki S."/>
            <person name="Fujita N."/>
        </authorList>
    </citation>
    <scope>NUCLEOTIDE SEQUENCE [LARGE SCALE GENOMIC DNA]</scope>
    <source>
        <strain evidence="3 4">NBRC 108243</strain>
    </source>
</reference>
<dbReference type="Pfam" id="PF00557">
    <property type="entry name" value="Peptidase_M24"/>
    <property type="match status" value="1"/>
</dbReference>
<name>M0QQC5_9ACTN</name>
<proteinExistence type="predicted"/>
<accession>M0QQC5</accession>
<protein>
    <submittedName>
        <fullName evidence="3">Uncharacterized protein</fullName>
    </submittedName>
</protein>
<keyword evidence="4" id="KW-1185">Reference proteome</keyword>
<dbReference type="InterPro" id="IPR000994">
    <property type="entry name" value="Pept_M24"/>
</dbReference>
<evidence type="ECO:0000259" key="1">
    <source>
        <dbReference type="Pfam" id="PF00557"/>
    </source>
</evidence>
<sequence>MLRLTADATALATVFDLYPQRSLLFSAIRLDSHPLVAPLIASRDDAEQVLLVRQQEQGNVLSAGVAPERIRFYAPWVTLDPRPVEGVDVAASLTDLVAQLSSDGAVTLAADVVFAHRIALSERMTVVCEQSVSRAVQVREIPVAEVVDRFAGWREHGATVAADLIADVAHLDGLVDEFGAPETRFARLESIAAESRLDAVLVAAPPNFSELTGRAPIPGALALWSPGAEHVLVIAPADDPDAAEVGNLGAVIGEYPSVGAAVSALAPGRRVGVEEDFISVGVVGNLEDNDIEPISITTELGHWRDVRDNEDLPFQVIAARATVYAIEEALSWAAREIGAGAEFTERDIYQRYVGFLADFVLDNRIPFGVRPYFTNLHSSNRMLFPGPPVDFPIDQTTTCIQLDAGVAVVIDGVVVATSDMARSLPRTESAKEAYEFFFTVVREGIIGQLRPGVVCEDVHEGTLRFVAPHLDWMVEIGMLGADTDFDTIYRRRNVGHLMGKQESFANELRPGYKHALDVGSFGAAEIPWRYDDAAIGTEDLWYIGADRTYILSQR</sequence>
<dbReference type="STRING" id="1223545.GS4_38_00090"/>
<dbReference type="InterPro" id="IPR029149">
    <property type="entry name" value="Creatin/AminoP/Spt16_N"/>
</dbReference>
<dbReference type="EMBL" id="BANX01000038">
    <property type="protein sequence ID" value="GAC70604.1"/>
    <property type="molecule type" value="Genomic_DNA"/>
</dbReference>
<evidence type="ECO:0000313" key="4">
    <source>
        <dbReference type="Proteomes" id="UP000011666"/>
    </source>
</evidence>
<feature type="domain" description="Peptidase M24" evidence="1">
    <location>
        <begin position="396"/>
        <end position="500"/>
    </location>
</feature>
<dbReference type="SUPFAM" id="SSF53092">
    <property type="entry name" value="Creatinase/prolidase N-terminal domain"/>
    <property type="match status" value="1"/>
</dbReference>